<dbReference type="InterPro" id="IPR007627">
    <property type="entry name" value="RNA_pol_sigma70_r2"/>
</dbReference>
<dbReference type="AlphaFoldDB" id="A0A382IE82"/>
<evidence type="ECO:0000259" key="1">
    <source>
        <dbReference type="Pfam" id="PF04542"/>
    </source>
</evidence>
<dbReference type="GO" id="GO:0006352">
    <property type="term" value="P:DNA-templated transcription initiation"/>
    <property type="evidence" value="ECO:0007669"/>
    <property type="project" value="InterPro"/>
</dbReference>
<protein>
    <recommendedName>
        <fullName evidence="1">RNA polymerase sigma-70 region 2 domain-containing protein</fullName>
    </recommendedName>
</protein>
<accession>A0A382IE82</accession>
<sequence length="75" mass="8531">MVQSVSMKADAPLLETRSSLINRLKATINGESWEAFFNTYWELIFNVARRAGLSDADAQDVVQETILKVHKSFDR</sequence>
<name>A0A382IE82_9ZZZZ</name>
<gene>
    <name evidence="2" type="ORF">METZ01_LOCUS249825</name>
</gene>
<evidence type="ECO:0000313" key="2">
    <source>
        <dbReference type="EMBL" id="SVB96971.1"/>
    </source>
</evidence>
<dbReference type="SUPFAM" id="SSF88946">
    <property type="entry name" value="Sigma2 domain of RNA polymerase sigma factors"/>
    <property type="match status" value="1"/>
</dbReference>
<dbReference type="EMBL" id="UINC01066349">
    <property type="protein sequence ID" value="SVB96971.1"/>
    <property type="molecule type" value="Genomic_DNA"/>
</dbReference>
<feature type="non-terminal residue" evidence="2">
    <location>
        <position position="75"/>
    </location>
</feature>
<feature type="domain" description="RNA polymerase sigma-70 region 2" evidence="1">
    <location>
        <begin position="37"/>
        <end position="74"/>
    </location>
</feature>
<dbReference type="Pfam" id="PF04542">
    <property type="entry name" value="Sigma70_r2"/>
    <property type="match status" value="1"/>
</dbReference>
<proteinExistence type="predicted"/>
<dbReference type="InterPro" id="IPR013325">
    <property type="entry name" value="RNA_pol_sigma_r2"/>
</dbReference>
<dbReference type="Gene3D" id="1.10.1740.10">
    <property type="match status" value="1"/>
</dbReference>
<reference evidence="2" key="1">
    <citation type="submission" date="2018-05" db="EMBL/GenBank/DDBJ databases">
        <authorList>
            <person name="Lanie J.A."/>
            <person name="Ng W.-L."/>
            <person name="Kazmierczak K.M."/>
            <person name="Andrzejewski T.M."/>
            <person name="Davidsen T.M."/>
            <person name="Wayne K.J."/>
            <person name="Tettelin H."/>
            <person name="Glass J.I."/>
            <person name="Rusch D."/>
            <person name="Podicherti R."/>
            <person name="Tsui H.-C.T."/>
            <person name="Winkler M.E."/>
        </authorList>
    </citation>
    <scope>NUCLEOTIDE SEQUENCE</scope>
</reference>
<dbReference type="GO" id="GO:0003700">
    <property type="term" value="F:DNA-binding transcription factor activity"/>
    <property type="evidence" value="ECO:0007669"/>
    <property type="project" value="InterPro"/>
</dbReference>
<organism evidence="2">
    <name type="scientific">marine metagenome</name>
    <dbReference type="NCBI Taxonomy" id="408172"/>
    <lineage>
        <taxon>unclassified sequences</taxon>
        <taxon>metagenomes</taxon>
        <taxon>ecological metagenomes</taxon>
    </lineage>
</organism>